<keyword evidence="12" id="KW-1185">Reference proteome</keyword>
<evidence type="ECO:0000256" key="1">
    <source>
        <dbReference type="ARBA" id="ARBA00000439"/>
    </source>
</evidence>
<dbReference type="RefSeq" id="WP_068137687.1">
    <property type="nucleotide sequence ID" value="NZ_CP042914.1"/>
</dbReference>
<evidence type="ECO:0000256" key="5">
    <source>
        <dbReference type="ARBA" id="ARBA00022676"/>
    </source>
</evidence>
<evidence type="ECO:0000313" key="11">
    <source>
        <dbReference type="EMBL" id="QEG42687.1"/>
    </source>
</evidence>
<dbReference type="KEGG" id="rul:UC8_47290"/>
<proteinExistence type="inferred from homology"/>
<evidence type="ECO:0000256" key="7">
    <source>
        <dbReference type="ARBA" id="ARBA00023277"/>
    </source>
</evidence>
<dbReference type="GO" id="GO:0005975">
    <property type="term" value="P:carbohydrate metabolic process"/>
    <property type="evidence" value="ECO:0007669"/>
    <property type="project" value="InterPro"/>
</dbReference>
<evidence type="ECO:0000256" key="2">
    <source>
        <dbReference type="ARBA" id="ARBA00005684"/>
    </source>
</evidence>
<comment type="catalytic activity">
    <reaction evidence="1 10">
        <text>Transfers a segment of a (1-&gt;4)-alpha-D-glucan to a new position in an acceptor, which may be glucose or a (1-&gt;4)-alpha-D-glucan.</text>
        <dbReference type="EC" id="2.4.1.25"/>
    </reaction>
</comment>
<keyword evidence="6 10" id="KW-0808">Transferase</keyword>
<dbReference type="Proteomes" id="UP000325286">
    <property type="component" value="Chromosome"/>
</dbReference>
<dbReference type="InterPro" id="IPR003385">
    <property type="entry name" value="Glyco_hydro_77"/>
</dbReference>
<protein>
    <recommendedName>
        <fullName evidence="4 10">4-alpha-glucanotransferase</fullName>
        <ecNumber evidence="3 10">2.4.1.25</ecNumber>
    </recommendedName>
    <alternativeName>
        <fullName evidence="8 10">Amylomaltase</fullName>
    </alternativeName>
    <alternativeName>
        <fullName evidence="9 10">Disproportionating enzyme</fullName>
    </alternativeName>
</protein>
<evidence type="ECO:0000256" key="6">
    <source>
        <dbReference type="ARBA" id="ARBA00022679"/>
    </source>
</evidence>
<reference evidence="11 12" key="1">
    <citation type="submission" date="2019-08" db="EMBL/GenBank/DDBJ databases">
        <title>Deep-cultivation of Planctomycetes and their phenomic and genomic characterization uncovers novel biology.</title>
        <authorList>
            <person name="Wiegand S."/>
            <person name="Jogler M."/>
            <person name="Boedeker C."/>
            <person name="Pinto D."/>
            <person name="Vollmers J."/>
            <person name="Rivas-Marin E."/>
            <person name="Kohn T."/>
            <person name="Peeters S.H."/>
            <person name="Heuer A."/>
            <person name="Rast P."/>
            <person name="Oberbeckmann S."/>
            <person name="Bunk B."/>
            <person name="Jeske O."/>
            <person name="Meyerdierks A."/>
            <person name="Storesund J.E."/>
            <person name="Kallscheuer N."/>
            <person name="Luecker S."/>
            <person name="Lage O.M."/>
            <person name="Pohl T."/>
            <person name="Merkel B.J."/>
            <person name="Hornburger P."/>
            <person name="Mueller R.-W."/>
            <person name="Bruemmer F."/>
            <person name="Labrenz M."/>
            <person name="Spormann A.M."/>
            <person name="Op den Camp H."/>
            <person name="Overmann J."/>
            <person name="Amann R."/>
            <person name="Jetten M.S.M."/>
            <person name="Mascher T."/>
            <person name="Medema M.H."/>
            <person name="Devos D.P."/>
            <person name="Kaster A.-K."/>
            <person name="Ovreas L."/>
            <person name="Rohde M."/>
            <person name="Galperin M.Y."/>
            <person name="Jogler C."/>
        </authorList>
    </citation>
    <scope>NUCLEOTIDE SEQUENCE [LARGE SCALE GENOMIC DNA]</scope>
    <source>
        <strain evidence="11 12">UC8</strain>
    </source>
</reference>
<name>A0A5B9QUG0_9BACT</name>
<dbReference type="PANTHER" id="PTHR32438">
    <property type="entry name" value="4-ALPHA-GLUCANOTRANSFERASE DPE1, CHLOROPLASTIC/AMYLOPLASTIC"/>
    <property type="match status" value="1"/>
</dbReference>
<evidence type="ECO:0000256" key="8">
    <source>
        <dbReference type="ARBA" id="ARBA00031423"/>
    </source>
</evidence>
<evidence type="ECO:0000256" key="9">
    <source>
        <dbReference type="ARBA" id="ARBA00031501"/>
    </source>
</evidence>
<dbReference type="EC" id="2.4.1.25" evidence="3 10"/>
<keyword evidence="5 10" id="KW-0328">Glycosyltransferase</keyword>
<dbReference type="GO" id="GO:0004134">
    <property type="term" value="F:4-alpha-glucanotransferase activity"/>
    <property type="evidence" value="ECO:0007669"/>
    <property type="project" value="UniProtKB-EC"/>
</dbReference>
<keyword evidence="7 10" id="KW-0119">Carbohydrate metabolism</keyword>
<dbReference type="SUPFAM" id="SSF51445">
    <property type="entry name" value="(Trans)glycosidases"/>
    <property type="match status" value="1"/>
</dbReference>
<dbReference type="OrthoDB" id="9811841at2"/>
<dbReference type="NCBIfam" id="TIGR00217">
    <property type="entry name" value="malQ"/>
    <property type="match status" value="1"/>
</dbReference>
<accession>A0A5B9QUG0</accession>
<dbReference type="AlphaFoldDB" id="A0A5B9QUG0"/>
<organism evidence="11 12">
    <name type="scientific">Roseimaritima ulvae</name>
    <dbReference type="NCBI Taxonomy" id="980254"/>
    <lineage>
        <taxon>Bacteria</taxon>
        <taxon>Pseudomonadati</taxon>
        <taxon>Planctomycetota</taxon>
        <taxon>Planctomycetia</taxon>
        <taxon>Pirellulales</taxon>
        <taxon>Pirellulaceae</taxon>
        <taxon>Roseimaritima</taxon>
    </lineage>
</organism>
<dbReference type="NCBIfam" id="NF011080">
    <property type="entry name" value="PRK14508.1-3"/>
    <property type="match status" value="1"/>
</dbReference>
<sequence>MHFPRSSGILLPVTSLPGPHGIGDLGASAYAFVEFLQAAGQRIWQILPLGPPAQGNSPYSCISAFAGNPLLISLSQLVDDGLLAAADVAALKLDADDPSNADYEAAAALKEPLLQQAYASFCQAGDSPLRPAYQQFCRQQADWLDDYARYEACLNEFGTADWTRWPNELVQRSPEGLAAWDDRLAERIERAKFLQFVFDQQWTRLKRYANERQIRMYGDMPIFVAHQSADVWAHQDLFSLDEHGRPTLVAGVPPDYFSKTGQRWGNPLYRWDVLEATDYAWWTARFRVALEQFDLLRVDHFRGFESYWEIPAEARTAVEGRWQPGPGAKPFDAARRALGELPIIAEDLGMITEEVHQLREQLGFPGMRVLQFGFDSLDDDFHRPHQYPQHSVAYTGTHDNETIMGWYRKRKPPATGVDPMTHYLGGDQPVHWQLIAAVWESKSDTAIVPMQDLLGLGNEARMNLPGKAKGNWQWRVEASTWTADLAAQLKQLTSKSGR</sequence>
<gene>
    <name evidence="11" type="primary">malQ</name>
    <name evidence="11" type="ORF">UC8_47290</name>
</gene>
<evidence type="ECO:0000256" key="4">
    <source>
        <dbReference type="ARBA" id="ARBA00020295"/>
    </source>
</evidence>
<evidence type="ECO:0000313" key="12">
    <source>
        <dbReference type="Proteomes" id="UP000325286"/>
    </source>
</evidence>
<evidence type="ECO:0000256" key="10">
    <source>
        <dbReference type="RuleBase" id="RU361207"/>
    </source>
</evidence>
<dbReference type="InterPro" id="IPR017853">
    <property type="entry name" value="GH"/>
</dbReference>
<comment type="similarity">
    <text evidence="2 10">Belongs to the disproportionating enzyme family.</text>
</comment>
<dbReference type="PANTHER" id="PTHR32438:SF5">
    <property type="entry name" value="4-ALPHA-GLUCANOTRANSFERASE DPE1, CHLOROPLASTIC_AMYLOPLASTIC"/>
    <property type="match status" value="1"/>
</dbReference>
<dbReference type="EMBL" id="CP042914">
    <property type="protein sequence ID" value="QEG42687.1"/>
    <property type="molecule type" value="Genomic_DNA"/>
</dbReference>
<dbReference type="Gene3D" id="3.20.20.80">
    <property type="entry name" value="Glycosidases"/>
    <property type="match status" value="1"/>
</dbReference>
<evidence type="ECO:0000256" key="3">
    <source>
        <dbReference type="ARBA" id="ARBA00012560"/>
    </source>
</evidence>
<dbReference type="Pfam" id="PF02446">
    <property type="entry name" value="Glyco_hydro_77"/>
    <property type="match status" value="1"/>
</dbReference>